<gene>
    <name evidence="1" type="ORF">BCO_0900022</name>
</gene>
<dbReference type="PROSITE" id="PS51257">
    <property type="entry name" value="PROKAR_LIPOPROTEIN"/>
    <property type="match status" value="1"/>
</dbReference>
<evidence type="ECO:0000313" key="2">
    <source>
        <dbReference type="Proteomes" id="UP000019330"/>
    </source>
</evidence>
<protein>
    <submittedName>
        <fullName evidence="1">Uncharacterized protein</fullName>
    </submittedName>
</protein>
<dbReference type="RefSeq" id="WP_025408433.1">
    <property type="nucleotide sequence ID" value="NZ_CP005746.1"/>
</dbReference>
<keyword evidence="1" id="KW-0614">Plasmid</keyword>
<keyword evidence="2" id="KW-1185">Reference proteome</keyword>
<evidence type="ECO:0000313" key="1">
    <source>
        <dbReference type="EMBL" id="AHH11079.1"/>
    </source>
</evidence>
<name>W5SV32_9SPIR</name>
<dbReference type="AlphaFoldDB" id="W5SV32"/>
<dbReference type="EMBL" id="CP005746">
    <property type="protein sequence ID" value="AHH11079.1"/>
    <property type="molecule type" value="Genomic_DNA"/>
</dbReference>
<accession>W5SV32</accession>
<proteinExistence type="predicted"/>
<organism evidence="1">
    <name type="scientific">Borrelia coriaceae ATCC 43381</name>
    <dbReference type="NCBI Taxonomy" id="1408429"/>
    <lineage>
        <taxon>Bacteria</taxon>
        <taxon>Pseudomonadati</taxon>
        <taxon>Spirochaetota</taxon>
        <taxon>Spirochaetia</taxon>
        <taxon>Spirochaetales</taxon>
        <taxon>Borreliaceae</taxon>
        <taxon>Borrelia</taxon>
    </lineage>
</organism>
<geneLocation type="plasmid" evidence="1 2">
    <name>unnamed</name>
</geneLocation>
<dbReference type="Proteomes" id="UP000019330">
    <property type="component" value="Plasmid unnamed"/>
</dbReference>
<sequence length="319" mass="36170">MKNFYIVVLFLAILMFSCNFSDDILKNAKSSNFSMRLGTDVGLNNMLSDDMFYLFFNGIASISDKIKSIGKSDNPGIKDVFDVKNSEAVVSSGLTASESLVDKVTETFNEIKNPKVEGIAFKDMEAGNFKLQGQITTTTSTKYSVLNTSNLNDAKFFEILLDDNFKAFFQWLNRNQDKKKLIDLMKKLDERIEKSKHNDHLLMDNLQKWSNLNILNIDCNTENDIVSSDENARHTGDGAAFVYEYLKDSKTKRYSLILLLEGLFKSLDYLGHINALSVNVGERDGVNKKIVEWVTNCFSSLINEIDKVEKIKDPVVKPR</sequence>
<reference evidence="1" key="1">
    <citation type="submission" date="2013-04" db="EMBL/GenBank/DDBJ databases">
        <title>Comparative Genomics of Relapsing Fever Spirochetes.</title>
        <authorList>
            <person name="Schwan T.G."/>
            <person name="Raffel S.J."/>
            <person name="Porcella S.F."/>
            <person name="Martens C.A."/>
            <person name="Bruno D.P."/>
            <person name="Ricklefs S.M."/>
            <person name="Barbian K.B."/>
        </authorList>
    </citation>
    <scope>NUCLEOTIDE SEQUENCE</scope>
    <source>
        <strain evidence="1">Co53</strain>
        <plasmid evidence="1">unnamed</plasmid>
    </source>
</reference>
<dbReference type="HOGENOM" id="CLU_870622_0_0_12"/>